<accession>A0A5R9LME3</accession>
<dbReference type="AlphaFoldDB" id="A0A5R9LME3"/>
<name>A0A5R9LME3_9ENTR</name>
<gene>
    <name evidence="1" type="primary">bcsO</name>
    <name evidence="1" type="ORF">FE839_04370</name>
</gene>
<dbReference type="RefSeq" id="WP_138359516.1">
    <property type="nucleotide sequence ID" value="NZ_VCHQ01000005.1"/>
</dbReference>
<dbReference type="EMBL" id="VCHQ01000005">
    <property type="protein sequence ID" value="TLV22328.1"/>
    <property type="molecule type" value="Genomic_DNA"/>
</dbReference>
<dbReference type="Proteomes" id="UP000307430">
    <property type="component" value="Unassembled WGS sequence"/>
</dbReference>
<evidence type="ECO:0000313" key="1">
    <source>
        <dbReference type="EMBL" id="TLV22328.1"/>
    </source>
</evidence>
<dbReference type="Pfam" id="PF17037">
    <property type="entry name" value="CBP_BcsO"/>
    <property type="match status" value="1"/>
</dbReference>
<keyword evidence="2" id="KW-1185">Reference proteome</keyword>
<organism evidence="1 2">
    <name type="scientific">Klebsiella indica</name>
    <dbReference type="NCBI Taxonomy" id="2582917"/>
    <lineage>
        <taxon>Bacteria</taxon>
        <taxon>Pseudomonadati</taxon>
        <taxon>Pseudomonadota</taxon>
        <taxon>Gammaproteobacteria</taxon>
        <taxon>Enterobacterales</taxon>
        <taxon>Enterobacteriaceae</taxon>
        <taxon>Klebsiella/Raoultella group</taxon>
        <taxon>Klebsiella</taxon>
    </lineage>
</organism>
<dbReference type="InterPro" id="IPR031484">
    <property type="entry name" value="CBP_BcsO"/>
</dbReference>
<comment type="caution">
    <text evidence="1">The sequence shown here is derived from an EMBL/GenBank/DDBJ whole genome shotgun (WGS) entry which is preliminary data.</text>
</comment>
<reference evidence="1 2" key="1">
    <citation type="submission" date="2019-05" db="EMBL/GenBank/DDBJ databases">
        <title>Genome sequence of Klebsiella sp strain TOUT106.</title>
        <authorList>
            <person name="Rahi P."/>
            <person name="Chaudhari D."/>
        </authorList>
    </citation>
    <scope>NUCLEOTIDE SEQUENCE [LARGE SCALE GENOMIC DNA]</scope>
    <source>
        <strain evidence="1 2">TOUT106</strain>
    </source>
</reference>
<sequence>MNHYDDLQRFKEKTRTQRLQFKDLSSETAVGEKGDWAILNQLMPVTEEPTLAMAETVSLPSPQLVSVDTFTRVESHPVQAVPSPSLVAPVATAPEPVAASAQPVSVTETSEPAAVETVVQENVTAPEPVTQAVMSQPTPPRVPAPAIRSRPAITSTTGGFAHLFATQTVTAGPVAKGKDQPLKSLLERIATCR</sequence>
<protein>
    <submittedName>
        <fullName evidence="1">Cellulose biosynthesis protein BcsO</fullName>
    </submittedName>
</protein>
<evidence type="ECO:0000313" key="2">
    <source>
        <dbReference type="Proteomes" id="UP000307430"/>
    </source>
</evidence>
<proteinExistence type="predicted"/>